<dbReference type="InterPro" id="IPR013106">
    <property type="entry name" value="Ig_V-set"/>
</dbReference>
<accession>A0A8C4GHF4</accession>
<keyword evidence="6" id="KW-1015">Disulfide bond</keyword>
<name>A0A8C4GHF4_DICLA</name>
<dbReference type="GeneID" id="127374445"/>
<dbReference type="Proteomes" id="UP000694389">
    <property type="component" value="Unassembled WGS sequence"/>
</dbReference>
<reference evidence="11" key="1">
    <citation type="submission" date="2025-08" db="UniProtKB">
        <authorList>
            <consortium name="Ensembl"/>
        </authorList>
    </citation>
    <scope>IDENTIFICATION</scope>
</reference>
<evidence type="ECO:0000256" key="6">
    <source>
        <dbReference type="ARBA" id="ARBA00023157"/>
    </source>
</evidence>
<feature type="domain" description="Ig-like" evidence="10">
    <location>
        <begin position="138"/>
        <end position="245"/>
    </location>
</feature>
<evidence type="ECO:0000256" key="8">
    <source>
        <dbReference type="SAM" id="Phobius"/>
    </source>
</evidence>
<feature type="chain" id="PRO_5035906709" description="Ig-like domain-containing protein" evidence="9">
    <location>
        <begin position="19"/>
        <end position="348"/>
    </location>
</feature>
<evidence type="ECO:0000256" key="7">
    <source>
        <dbReference type="ARBA" id="ARBA00023180"/>
    </source>
</evidence>
<keyword evidence="7" id="KW-0325">Glycoprotein</keyword>
<evidence type="ECO:0000256" key="4">
    <source>
        <dbReference type="ARBA" id="ARBA00022859"/>
    </source>
</evidence>
<evidence type="ECO:0000256" key="1">
    <source>
        <dbReference type="ARBA" id="ARBA00004236"/>
    </source>
</evidence>
<evidence type="ECO:0000259" key="10">
    <source>
        <dbReference type="PROSITE" id="PS50835"/>
    </source>
</evidence>
<keyword evidence="2" id="KW-1003">Cell membrane</keyword>
<dbReference type="OMA" id="INIFFCC"/>
<dbReference type="Pfam" id="PF07686">
    <property type="entry name" value="V-set"/>
    <property type="match status" value="1"/>
</dbReference>
<keyword evidence="3 9" id="KW-0732">Signal</keyword>
<dbReference type="Ensembl" id="ENSDLAT00005008428.2">
    <property type="protein sequence ID" value="ENSDLAP00005007713.2"/>
    <property type="gene ID" value="ENSDLAG00005004047.2"/>
</dbReference>
<evidence type="ECO:0000313" key="12">
    <source>
        <dbReference type="Proteomes" id="UP000694389"/>
    </source>
</evidence>
<evidence type="ECO:0000256" key="5">
    <source>
        <dbReference type="ARBA" id="ARBA00023136"/>
    </source>
</evidence>
<dbReference type="PROSITE" id="PS50835">
    <property type="entry name" value="IG_LIKE"/>
    <property type="match status" value="2"/>
</dbReference>
<dbReference type="AlphaFoldDB" id="A0A8C4GHF4"/>
<sequence length="348" mass="38927">MIVFCVTLLLLHQGYTLAPVTTVQLGEPATFTCVLPTKELINEQLYWYKQSAGDDLKLIVMLRKHVTSVYGPEFSTSRLDVKFHKNISKLTILKTIEEDEGMYHCALVDWTENIWSGTYLSLTGNTQRTSNCIVVQWPTVSDPVHPEDSMTLQCSVLSDSDNKTCPGDHSVFWFRAGSDQSHPNIIYTDGNRHDECDKRSDTQKSCVYRFTKNVASSDAGTYYCAVATCGEILFGNGTKVEIELTTTSSEFILLVITIVCLVISMIGNVVFICYRTPRPICKQFEGIESATSQARHDNLIQPVPDITEGGDNLNYAALHFSGGKATRGRKKQELKTEESVYSQVQSRM</sequence>
<keyword evidence="12" id="KW-1185">Reference proteome</keyword>
<dbReference type="GO" id="GO:0005886">
    <property type="term" value="C:plasma membrane"/>
    <property type="evidence" value="ECO:0007669"/>
    <property type="project" value="UniProtKB-SubCell"/>
</dbReference>
<dbReference type="RefSeq" id="XP_051275701.1">
    <property type="nucleotide sequence ID" value="XM_051419741.1"/>
</dbReference>
<keyword evidence="8" id="KW-0812">Transmembrane</keyword>
<dbReference type="Gene3D" id="2.60.40.10">
    <property type="entry name" value="Immunoglobulins"/>
    <property type="match status" value="2"/>
</dbReference>
<reference evidence="11" key="2">
    <citation type="submission" date="2025-09" db="UniProtKB">
        <authorList>
            <consortium name="Ensembl"/>
        </authorList>
    </citation>
    <scope>IDENTIFICATION</scope>
</reference>
<evidence type="ECO:0000256" key="3">
    <source>
        <dbReference type="ARBA" id="ARBA00022729"/>
    </source>
</evidence>
<dbReference type="SMART" id="SM00409">
    <property type="entry name" value="IG"/>
    <property type="match status" value="2"/>
</dbReference>
<gene>
    <name evidence="11" type="primary">LOC127374445</name>
</gene>
<dbReference type="InterPro" id="IPR052051">
    <property type="entry name" value="TCR_complex_component"/>
</dbReference>
<evidence type="ECO:0000256" key="2">
    <source>
        <dbReference type="ARBA" id="ARBA00022475"/>
    </source>
</evidence>
<keyword evidence="5 8" id="KW-0472">Membrane</keyword>
<organism evidence="11 12">
    <name type="scientific">Dicentrarchus labrax</name>
    <name type="common">European seabass</name>
    <name type="synonym">Morone labrax</name>
    <dbReference type="NCBI Taxonomy" id="13489"/>
    <lineage>
        <taxon>Eukaryota</taxon>
        <taxon>Metazoa</taxon>
        <taxon>Chordata</taxon>
        <taxon>Craniata</taxon>
        <taxon>Vertebrata</taxon>
        <taxon>Euteleostomi</taxon>
        <taxon>Actinopterygii</taxon>
        <taxon>Neopterygii</taxon>
        <taxon>Teleostei</taxon>
        <taxon>Neoteleostei</taxon>
        <taxon>Acanthomorphata</taxon>
        <taxon>Eupercaria</taxon>
        <taxon>Moronidae</taxon>
        <taxon>Dicentrarchus</taxon>
    </lineage>
</organism>
<protein>
    <recommendedName>
        <fullName evidence="10">Ig-like domain-containing protein</fullName>
    </recommendedName>
</protein>
<dbReference type="InterPro" id="IPR013783">
    <property type="entry name" value="Ig-like_fold"/>
</dbReference>
<dbReference type="PANTHER" id="PTHR19433:SF111">
    <property type="entry name" value="T CELL RECEPTOR ALPHA VARIABLE 4"/>
    <property type="match status" value="1"/>
</dbReference>
<evidence type="ECO:0000313" key="11">
    <source>
        <dbReference type="Ensembl" id="ENSDLAP00005007713.2"/>
    </source>
</evidence>
<dbReference type="OrthoDB" id="8947657at2759"/>
<feature type="domain" description="Ig-like" evidence="10">
    <location>
        <begin position="26"/>
        <end position="123"/>
    </location>
</feature>
<dbReference type="GO" id="GO:0002376">
    <property type="term" value="P:immune system process"/>
    <property type="evidence" value="ECO:0007669"/>
    <property type="project" value="UniProtKB-KW"/>
</dbReference>
<comment type="subcellular location">
    <subcellularLocation>
        <location evidence="1">Cell membrane</location>
    </subcellularLocation>
</comment>
<keyword evidence="8" id="KW-1133">Transmembrane helix</keyword>
<feature type="signal peptide" evidence="9">
    <location>
        <begin position="1"/>
        <end position="18"/>
    </location>
</feature>
<dbReference type="GO" id="GO:0009617">
    <property type="term" value="P:response to bacterium"/>
    <property type="evidence" value="ECO:0007669"/>
    <property type="project" value="TreeGrafter"/>
</dbReference>
<dbReference type="GeneTree" id="ENSGT01030000234530"/>
<dbReference type="InterPro" id="IPR003599">
    <property type="entry name" value="Ig_sub"/>
</dbReference>
<proteinExistence type="predicted"/>
<keyword evidence="4" id="KW-0391">Immunity</keyword>
<evidence type="ECO:0000256" key="9">
    <source>
        <dbReference type="SAM" id="SignalP"/>
    </source>
</evidence>
<dbReference type="InterPro" id="IPR036179">
    <property type="entry name" value="Ig-like_dom_sf"/>
</dbReference>
<dbReference type="SUPFAM" id="SSF48726">
    <property type="entry name" value="Immunoglobulin"/>
    <property type="match status" value="2"/>
</dbReference>
<feature type="transmembrane region" description="Helical" evidence="8">
    <location>
        <begin position="251"/>
        <end position="274"/>
    </location>
</feature>
<dbReference type="SMART" id="SM00406">
    <property type="entry name" value="IGv"/>
    <property type="match status" value="2"/>
</dbReference>
<dbReference type="PANTHER" id="PTHR19433">
    <property type="entry name" value="T-CELL RECEPTOR ALPHA CHAIN V REGION-RELATED"/>
    <property type="match status" value="1"/>
</dbReference>
<dbReference type="InterPro" id="IPR007110">
    <property type="entry name" value="Ig-like_dom"/>
</dbReference>